<feature type="region of interest" description="Disordered" evidence="1">
    <location>
        <begin position="18"/>
        <end position="50"/>
    </location>
</feature>
<reference evidence="2" key="1">
    <citation type="submission" date="2020-08" db="EMBL/GenBank/DDBJ databases">
        <title>Multicomponent nature underlies the extraordinary mechanical properties of spider dragline silk.</title>
        <authorList>
            <person name="Kono N."/>
            <person name="Nakamura H."/>
            <person name="Mori M."/>
            <person name="Yoshida Y."/>
            <person name="Ohtoshi R."/>
            <person name="Malay A.D."/>
            <person name="Moran D.A.P."/>
            <person name="Tomita M."/>
            <person name="Numata K."/>
            <person name="Arakawa K."/>
        </authorList>
    </citation>
    <scope>NUCLEOTIDE SEQUENCE</scope>
</reference>
<dbReference type="EMBL" id="BMAW01120398">
    <property type="protein sequence ID" value="GFT89156.1"/>
    <property type="molecule type" value="Genomic_DNA"/>
</dbReference>
<sequence length="143" mass="16420">MSCCATDRIIPKRVLKRPNVSVKHPNSRKEEMRDATQRHGLGGKKGLKKKHQSDVYIQNFENEPKTKIVFSLQPNSSPSDAVKQVSRIRWTPALPVKTDLLSPQNYVDHLHIADTIHWFKLILFSTADEEEYLVHCPYSALET</sequence>
<proteinExistence type="predicted"/>
<comment type="caution">
    <text evidence="2">The sequence shown here is derived from an EMBL/GenBank/DDBJ whole genome shotgun (WGS) entry which is preliminary data.</text>
</comment>
<feature type="compositionally biased region" description="Basic and acidic residues" evidence="1">
    <location>
        <begin position="27"/>
        <end position="37"/>
    </location>
</feature>
<evidence type="ECO:0000313" key="2">
    <source>
        <dbReference type="EMBL" id="GFT89156.1"/>
    </source>
</evidence>
<evidence type="ECO:0000256" key="1">
    <source>
        <dbReference type="SAM" id="MobiDB-lite"/>
    </source>
</evidence>
<dbReference type="AlphaFoldDB" id="A0A8X6PWJ1"/>
<protein>
    <submittedName>
        <fullName evidence="2">Uncharacterized protein</fullName>
    </submittedName>
</protein>
<feature type="compositionally biased region" description="Basic residues" evidence="1">
    <location>
        <begin position="41"/>
        <end position="50"/>
    </location>
</feature>
<evidence type="ECO:0000313" key="3">
    <source>
        <dbReference type="Proteomes" id="UP000887013"/>
    </source>
</evidence>
<dbReference type="Proteomes" id="UP000887013">
    <property type="component" value="Unassembled WGS sequence"/>
</dbReference>
<keyword evidence="3" id="KW-1185">Reference proteome</keyword>
<name>A0A8X6PWJ1_NEPPI</name>
<organism evidence="2 3">
    <name type="scientific">Nephila pilipes</name>
    <name type="common">Giant wood spider</name>
    <name type="synonym">Nephila maculata</name>
    <dbReference type="NCBI Taxonomy" id="299642"/>
    <lineage>
        <taxon>Eukaryota</taxon>
        <taxon>Metazoa</taxon>
        <taxon>Ecdysozoa</taxon>
        <taxon>Arthropoda</taxon>
        <taxon>Chelicerata</taxon>
        <taxon>Arachnida</taxon>
        <taxon>Araneae</taxon>
        <taxon>Araneomorphae</taxon>
        <taxon>Entelegynae</taxon>
        <taxon>Araneoidea</taxon>
        <taxon>Nephilidae</taxon>
        <taxon>Nephila</taxon>
    </lineage>
</organism>
<accession>A0A8X6PWJ1</accession>
<gene>
    <name evidence="2" type="ORF">NPIL_273221</name>
</gene>